<evidence type="ECO:0000256" key="3">
    <source>
        <dbReference type="ARBA" id="ARBA00022737"/>
    </source>
</evidence>
<dbReference type="EMBL" id="SJDL01000010">
    <property type="protein sequence ID" value="TBW56705.1"/>
    <property type="molecule type" value="Genomic_DNA"/>
</dbReference>
<evidence type="ECO:0000256" key="1">
    <source>
        <dbReference type="ARBA" id="ARBA00007274"/>
    </source>
</evidence>
<dbReference type="PANTHER" id="PTHR43300:SF7">
    <property type="entry name" value="UDP-N-ACETYLBACILLOSAMINE N-ACETYLTRANSFERASE"/>
    <property type="match status" value="1"/>
</dbReference>
<reference evidence="6 7" key="1">
    <citation type="submission" date="2019-02" db="EMBL/GenBank/DDBJ databases">
        <title>Marinobacter halodurans sp. nov., a marine bacterium isolated from sea tidal flat.</title>
        <authorList>
            <person name="Yoo Y."/>
            <person name="Lee D.W."/>
            <person name="Kim B.S."/>
            <person name="Kim J.-J."/>
        </authorList>
    </citation>
    <scope>NUCLEOTIDE SEQUENCE [LARGE SCALE GENOMIC DNA]</scope>
    <source>
        <strain evidence="6 7">YJ-S3-2</strain>
    </source>
</reference>
<dbReference type="SUPFAM" id="SSF51161">
    <property type="entry name" value="Trimeric LpxA-like enzymes"/>
    <property type="match status" value="1"/>
</dbReference>
<dbReference type="NCBIfam" id="TIGR03570">
    <property type="entry name" value="NeuD_NnaD"/>
    <property type="match status" value="1"/>
</dbReference>
<dbReference type="Pfam" id="PF17836">
    <property type="entry name" value="PglD_N"/>
    <property type="match status" value="1"/>
</dbReference>
<dbReference type="PROSITE" id="PS00101">
    <property type="entry name" value="HEXAPEP_TRANSFERASES"/>
    <property type="match status" value="1"/>
</dbReference>
<feature type="domain" description="PglD N-terminal" evidence="5">
    <location>
        <begin position="15"/>
        <end position="95"/>
    </location>
</feature>
<dbReference type="Proteomes" id="UP000313645">
    <property type="component" value="Unassembled WGS sequence"/>
</dbReference>
<keyword evidence="4" id="KW-0012">Acyltransferase</keyword>
<dbReference type="CDD" id="cd03360">
    <property type="entry name" value="LbH_AT_putative"/>
    <property type="match status" value="1"/>
</dbReference>
<organism evidence="6 7">
    <name type="scientific">Marinobacter halodurans</name>
    <dbReference type="NCBI Taxonomy" id="2528979"/>
    <lineage>
        <taxon>Bacteria</taxon>
        <taxon>Pseudomonadati</taxon>
        <taxon>Pseudomonadota</taxon>
        <taxon>Gammaproteobacteria</taxon>
        <taxon>Pseudomonadales</taxon>
        <taxon>Marinobacteraceae</taxon>
        <taxon>Marinobacter</taxon>
    </lineage>
</organism>
<keyword evidence="7" id="KW-1185">Reference proteome</keyword>
<dbReference type="InterPro" id="IPR011004">
    <property type="entry name" value="Trimer_LpxA-like_sf"/>
</dbReference>
<protein>
    <submittedName>
        <fullName evidence="6">Acetyltransferase</fullName>
    </submittedName>
</protein>
<comment type="caution">
    <text evidence="6">The sequence shown here is derived from an EMBL/GenBank/DDBJ whole genome shotgun (WGS) entry which is preliminary data.</text>
</comment>
<dbReference type="Pfam" id="PF00132">
    <property type="entry name" value="Hexapep"/>
    <property type="match status" value="1"/>
</dbReference>
<keyword evidence="2" id="KW-0808">Transferase</keyword>
<dbReference type="InterPro" id="IPR050179">
    <property type="entry name" value="Trans_hexapeptide_repeat"/>
</dbReference>
<dbReference type="PANTHER" id="PTHR43300">
    <property type="entry name" value="ACETYLTRANSFERASE"/>
    <property type="match status" value="1"/>
</dbReference>
<proteinExistence type="inferred from homology"/>
<evidence type="ECO:0000256" key="4">
    <source>
        <dbReference type="ARBA" id="ARBA00023315"/>
    </source>
</evidence>
<dbReference type="InterPro" id="IPR041561">
    <property type="entry name" value="PglD_N"/>
</dbReference>
<name>A0ABY1ZLK6_9GAMM</name>
<evidence type="ECO:0000313" key="6">
    <source>
        <dbReference type="EMBL" id="TBW56705.1"/>
    </source>
</evidence>
<dbReference type="Gene3D" id="3.40.50.20">
    <property type="match status" value="1"/>
</dbReference>
<evidence type="ECO:0000313" key="7">
    <source>
        <dbReference type="Proteomes" id="UP000313645"/>
    </source>
</evidence>
<comment type="similarity">
    <text evidence="1">Belongs to the transferase hexapeptide repeat family.</text>
</comment>
<evidence type="ECO:0000259" key="5">
    <source>
        <dbReference type="Pfam" id="PF17836"/>
    </source>
</evidence>
<evidence type="ECO:0000256" key="2">
    <source>
        <dbReference type="ARBA" id="ARBA00022679"/>
    </source>
</evidence>
<gene>
    <name evidence="6" type="ORF">EZI54_08645</name>
</gene>
<sequence length="207" mass="21785">MTSRKVSDLQAKDCILIGAGGHARVIQELAELCGANILGVCDPKFQGERDQLWHGLEVLGGDEYLSEVSPEKVLLLNGIGMMPGNRVRQVVFERFAEMGFCFPPLVHPFAWLSPYACISDGVQLIAGAVVQPGASIGTNTIVNTRSSIDHDSQLGAHCHLAPGATLCGDVRIGDGSFVGAGATVTQGISVAPQTFIKAGSLTTRDVL</sequence>
<dbReference type="RefSeq" id="WP_131481018.1">
    <property type="nucleotide sequence ID" value="NZ_SJDL01000010.1"/>
</dbReference>
<dbReference type="InterPro" id="IPR020019">
    <property type="entry name" value="AcTrfase_PglD-like"/>
</dbReference>
<accession>A0ABY1ZLK6</accession>
<dbReference type="InterPro" id="IPR018357">
    <property type="entry name" value="Hexapep_transf_CS"/>
</dbReference>
<dbReference type="Gene3D" id="2.160.10.10">
    <property type="entry name" value="Hexapeptide repeat proteins"/>
    <property type="match status" value="1"/>
</dbReference>
<dbReference type="InterPro" id="IPR001451">
    <property type="entry name" value="Hexapep"/>
</dbReference>
<keyword evidence="3" id="KW-0677">Repeat</keyword>